<protein>
    <submittedName>
        <fullName evidence="1">Uncharacterized protein</fullName>
    </submittedName>
</protein>
<sequence length="49" mass="5054">MLRSQILLLAAHGAERPASGAIQKGKLVVLEMWAARSAADPARGAADLA</sequence>
<organism evidence="1 2">
    <name type="scientific">Trifolium medium</name>
    <dbReference type="NCBI Taxonomy" id="97028"/>
    <lineage>
        <taxon>Eukaryota</taxon>
        <taxon>Viridiplantae</taxon>
        <taxon>Streptophyta</taxon>
        <taxon>Embryophyta</taxon>
        <taxon>Tracheophyta</taxon>
        <taxon>Spermatophyta</taxon>
        <taxon>Magnoliopsida</taxon>
        <taxon>eudicotyledons</taxon>
        <taxon>Gunneridae</taxon>
        <taxon>Pentapetalae</taxon>
        <taxon>rosids</taxon>
        <taxon>fabids</taxon>
        <taxon>Fabales</taxon>
        <taxon>Fabaceae</taxon>
        <taxon>Papilionoideae</taxon>
        <taxon>50 kb inversion clade</taxon>
        <taxon>NPAAA clade</taxon>
        <taxon>Hologalegina</taxon>
        <taxon>IRL clade</taxon>
        <taxon>Trifolieae</taxon>
        <taxon>Trifolium</taxon>
    </lineage>
</organism>
<accession>A0A392W0S6</accession>
<evidence type="ECO:0000313" key="1">
    <source>
        <dbReference type="EMBL" id="MCI92841.1"/>
    </source>
</evidence>
<proteinExistence type="predicted"/>
<name>A0A392W0S6_9FABA</name>
<dbReference type="Proteomes" id="UP000265520">
    <property type="component" value="Unassembled WGS sequence"/>
</dbReference>
<dbReference type="AlphaFoldDB" id="A0A392W0S6"/>
<evidence type="ECO:0000313" key="2">
    <source>
        <dbReference type="Proteomes" id="UP000265520"/>
    </source>
</evidence>
<dbReference type="EMBL" id="LXQA011312105">
    <property type="protein sequence ID" value="MCI92841.1"/>
    <property type="molecule type" value="Genomic_DNA"/>
</dbReference>
<feature type="non-terminal residue" evidence="1">
    <location>
        <position position="49"/>
    </location>
</feature>
<comment type="caution">
    <text evidence="1">The sequence shown here is derived from an EMBL/GenBank/DDBJ whole genome shotgun (WGS) entry which is preliminary data.</text>
</comment>
<keyword evidence="2" id="KW-1185">Reference proteome</keyword>
<reference evidence="1 2" key="1">
    <citation type="journal article" date="2018" name="Front. Plant Sci.">
        <title>Red Clover (Trifolium pratense) and Zigzag Clover (T. medium) - A Picture of Genomic Similarities and Differences.</title>
        <authorList>
            <person name="Dluhosova J."/>
            <person name="Istvanek J."/>
            <person name="Nedelnik J."/>
            <person name="Repkova J."/>
        </authorList>
    </citation>
    <scope>NUCLEOTIDE SEQUENCE [LARGE SCALE GENOMIC DNA]</scope>
    <source>
        <strain evidence="2">cv. 10/8</strain>
        <tissue evidence="1">Leaf</tissue>
    </source>
</reference>